<dbReference type="InterPro" id="IPR001626">
    <property type="entry name" value="ABC_TroCD"/>
</dbReference>
<accession>A0A1G2SCY3</accession>
<feature type="transmembrane region" description="Helical" evidence="7">
    <location>
        <begin position="220"/>
        <end position="241"/>
    </location>
</feature>
<evidence type="ECO:0000256" key="6">
    <source>
        <dbReference type="RuleBase" id="RU003943"/>
    </source>
</evidence>
<gene>
    <name evidence="8" type="ORF">A2675_00410</name>
</gene>
<evidence type="ECO:0000256" key="2">
    <source>
        <dbReference type="ARBA" id="ARBA00008034"/>
    </source>
</evidence>
<reference evidence="8 9" key="1">
    <citation type="journal article" date="2016" name="Nat. Commun.">
        <title>Thousands of microbial genomes shed light on interconnected biogeochemical processes in an aquifer system.</title>
        <authorList>
            <person name="Anantharaman K."/>
            <person name="Brown C.T."/>
            <person name="Hug L.A."/>
            <person name="Sharon I."/>
            <person name="Castelle C.J."/>
            <person name="Probst A.J."/>
            <person name="Thomas B.C."/>
            <person name="Singh A."/>
            <person name="Wilkins M.J."/>
            <person name="Karaoz U."/>
            <person name="Brodie E.L."/>
            <person name="Williams K.H."/>
            <person name="Hubbard S.S."/>
            <person name="Banfield J.F."/>
        </authorList>
    </citation>
    <scope>NUCLEOTIDE SEQUENCE [LARGE SCALE GENOMIC DNA]</scope>
</reference>
<evidence type="ECO:0000256" key="5">
    <source>
        <dbReference type="ARBA" id="ARBA00023136"/>
    </source>
</evidence>
<evidence type="ECO:0000313" key="8">
    <source>
        <dbReference type="EMBL" id="OHA82261.1"/>
    </source>
</evidence>
<dbReference type="EMBL" id="MHUS01000002">
    <property type="protein sequence ID" value="OHA82261.1"/>
    <property type="molecule type" value="Genomic_DNA"/>
</dbReference>
<comment type="similarity">
    <text evidence="2 6">Belongs to the ABC-3 integral membrane protein family.</text>
</comment>
<dbReference type="PANTHER" id="PTHR30477:SF0">
    <property type="entry name" value="METAL TRANSPORT SYSTEM MEMBRANE PROTEIN TM_0125-RELATED"/>
    <property type="match status" value="1"/>
</dbReference>
<dbReference type="STRING" id="1802723.A2675_00410"/>
<evidence type="ECO:0000256" key="4">
    <source>
        <dbReference type="ARBA" id="ARBA00022989"/>
    </source>
</evidence>
<dbReference type="AlphaFoldDB" id="A0A1G2SCY3"/>
<comment type="subcellular location">
    <subcellularLocation>
        <location evidence="6">Cell membrane</location>
        <topology evidence="6">Multi-pass membrane protein</topology>
    </subcellularLocation>
    <subcellularLocation>
        <location evidence="1">Membrane</location>
        <topology evidence="1">Multi-pass membrane protein</topology>
    </subcellularLocation>
</comment>
<evidence type="ECO:0000256" key="7">
    <source>
        <dbReference type="SAM" id="Phobius"/>
    </source>
</evidence>
<evidence type="ECO:0000256" key="1">
    <source>
        <dbReference type="ARBA" id="ARBA00004141"/>
    </source>
</evidence>
<dbReference type="GO" id="GO:0055085">
    <property type="term" value="P:transmembrane transport"/>
    <property type="evidence" value="ECO:0007669"/>
    <property type="project" value="InterPro"/>
</dbReference>
<evidence type="ECO:0000313" key="9">
    <source>
        <dbReference type="Proteomes" id="UP000176997"/>
    </source>
</evidence>
<keyword evidence="6" id="KW-0813">Transport</keyword>
<feature type="transmembrane region" description="Helical" evidence="7">
    <location>
        <begin position="163"/>
        <end position="184"/>
    </location>
</feature>
<evidence type="ECO:0000256" key="3">
    <source>
        <dbReference type="ARBA" id="ARBA00022692"/>
    </source>
</evidence>
<name>A0A1G2SCY3_9BACT</name>
<dbReference type="GO" id="GO:0010043">
    <property type="term" value="P:response to zinc ion"/>
    <property type="evidence" value="ECO:0007669"/>
    <property type="project" value="TreeGrafter"/>
</dbReference>
<keyword evidence="5 7" id="KW-0472">Membrane</keyword>
<dbReference type="GO" id="GO:0043190">
    <property type="term" value="C:ATP-binding cassette (ABC) transporter complex"/>
    <property type="evidence" value="ECO:0007669"/>
    <property type="project" value="InterPro"/>
</dbReference>
<keyword evidence="4 7" id="KW-1133">Transmembrane helix</keyword>
<keyword evidence="3 6" id="KW-0812">Transmembrane</keyword>
<feature type="transmembrane region" description="Helical" evidence="7">
    <location>
        <begin position="12"/>
        <end position="33"/>
    </location>
</feature>
<dbReference type="Gene3D" id="1.10.3470.10">
    <property type="entry name" value="ABC transporter involved in vitamin B12 uptake, BtuC"/>
    <property type="match status" value="1"/>
</dbReference>
<dbReference type="PANTHER" id="PTHR30477">
    <property type="entry name" value="ABC-TRANSPORTER METAL-BINDING PROTEIN"/>
    <property type="match status" value="1"/>
</dbReference>
<comment type="caution">
    <text evidence="8">The sequence shown here is derived from an EMBL/GenBank/DDBJ whole genome shotgun (WGS) entry which is preliminary data.</text>
</comment>
<dbReference type="Pfam" id="PF00950">
    <property type="entry name" value="ABC-3"/>
    <property type="match status" value="1"/>
</dbReference>
<feature type="transmembrane region" description="Helical" evidence="7">
    <location>
        <begin position="190"/>
        <end position="208"/>
    </location>
</feature>
<dbReference type="Proteomes" id="UP000176997">
    <property type="component" value="Unassembled WGS sequence"/>
</dbReference>
<feature type="transmembrane region" description="Helical" evidence="7">
    <location>
        <begin position="92"/>
        <end position="113"/>
    </location>
</feature>
<feature type="transmembrane region" description="Helical" evidence="7">
    <location>
        <begin position="247"/>
        <end position="264"/>
    </location>
</feature>
<dbReference type="InterPro" id="IPR037294">
    <property type="entry name" value="ABC_BtuC-like"/>
</dbReference>
<protein>
    <submittedName>
        <fullName evidence="8">Metal ABC transporter permease</fullName>
    </submittedName>
</protein>
<sequence>MLEIFHYDFMVRAFEAGLAVAVIAPLIGIFLVVRRYSLMADTLAHVSFAGIAIGIFLGVANPVYAALVASVVAALGIDRLRGGKKIFGESVLAIFLSGSLAIAVIVVSLAHGFNVNLLSFLFGSVATVSGGDVALILGMGVLVVASVAMFYKELFFIAFDEELAAASGLKVRVLNALMMVLAAVTVSLSIRVVGVLLIGALMVIPVISAMQFGRGFRDTLLGAIILSVSAVVLGLFGSYYLDIPSGGAIVATALVLFLGSLISGKTS</sequence>
<proteinExistence type="inferred from homology"/>
<dbReference type="SUPFAM" id="SSF81345">
    <property type="entry name" value="ABC transporter involved in vitamin B12 uptake, BtuC"/>
    <property type="match status" value="1"/>
</dbReference>
<feature type="transmembrane region" description="Helical" evidence="7">
    <location>
        <begin position="133"/>
        <end position="151"/>
    </location>
</feature>
<organism evidence="8 9">
    <name type="scientific">Candidatus Yonathbacteria bacterium RIFCSPHIGHO2_01_FULL_51_10</name>
    <dbReference type="NCBI Taxonomy" id="1802723"/>
    <lineage>
        <taxon>Bacteria</taxon>
        <taxon>Candidatus Yonathiibacteriota</taxon>
    </lineage>
</organism>